<evidence type="ECO:0000313" key="2">
    <source>
        <dbReference type="Proteomes" id="UP001151752"/>
    </source>
</evidence>
<keyword evidence="2" id="KW-1185">Reference proteome</keyword>
<comment type="caution">
    <text evidence="1">The sequence shown here is derived from an EMBL/GenBank/DDBJ whole genome shotgun (WGS) entry which is preliminary data.</text>
</comment>
<proteinExistence type="predicted"/>
<sequence>MSTGCLVIIKSVKYPFLDCFMTADVAFYSVNRHLRLIQPDGVENIGGYSNMVCRLNDSGMLVKLHRHLMTGELGRRSLGVRASLTWMS</sequence>
<gene>
    <name evidence="1" type="ORF">OIU74_001747</name>
</gene>
<reference evidence="1" key="2">
    <citation type="journal article" date="2023" name="Int. J. Mol. Sci.">
        <title>De Novo Assembly and Annotation of 11 Diverse Shrub Willow (Salix) Genomes Reveals Novel Gene Organization in Sex-Linked Regions.</title>
        <authorList>
            <person name="Hyden B."/>
            <person name="Feng K."/>
            <person name="Yates T.B."/>
            <person name="Jawdy S."/>
            <person name="Cereghino C."/>
            <person name="Smart L.B."/>
            <person name="Muchero W."/>
        </authorList>
    </citation>
    <scope>NUCLEOTIDE SEQUENCE</scope>
    <source>
        <tissue evidence="1">Shoot tip</tissue>
    </source>
</reference>
<name>A0A9Q0X2R9_9ROSI</name>
<accession>A0A9Q0X2R9</accession>
<dbReference type="EMBL" id="JAPFFM010000001">
    <property type="protein sequence ID" value="KAJ6777832.1"/>
    <property type="molecule type" value="Genomic_DNA"/>
</dbReference>
<protein>
    <submittedName>
        <fullName evidence="1">Uncharacterized protein</fullName>
    </submittedName>
</protein>
<organism evidence="1 2">
    <name type="scientific">Salix koriyanagi</name>
    <dbReference type="NCBI Taxonomy" id="2511006"/>
    <lineage>
        <taxon>Eukaryota</taxon>
        <taxon>Viridiplantae</taxon>
        <taxon>Streptophyta</taxon>
        <taxon>Embryophyta</taxon>
        <taxon>Tracheophyta</taxon>
        <taxon>Spermatophyta</taxon>
        <taxon>Magnoliopsida</taxon>
        <taxon>eudicotyledons</taxon>
        <taxon>Gunneridae</taxon>
        <taxon>Pentapetalae</taxon>
        <taxon>rosids</taxon>
        <taxon>fabids</taxon>
        <taxon>Malpighiales</taxon>
        <taxon>Salicaceae</taxon>
        <taxon>Saliceae</taxon>
        <taxon>Salix</taxon>
    </lineage>
</organism>
<reference evidence="1" key="1">
    <citation type="submission" date="2022-11" db="EMBL/GenBank/DDBJ databases">
        <authorList>
            <person name="Hyden B.L."/>
            <person name="Feng K."/>
            <person name="Yates T."/>
            <person name="Jawdy S."/>
            <person name="Smart L.B."/>
            <person name="Muchero W."/>
        </authorList>
    </citation>
    <scope>NUCLEOTIDE SEQUENCE</scope>
    <source>
        <tissue evidence="1">Shoot tip</tissue>
    </source>
</reference>
<dbReference type="Proteomes" id="UP001151752">
    <property type="component" value="Chromosome 16"/>
</dbReference>
<evidence type="ECO:0000313" key="1">
    <source>
        <dbReference type="EMBL" id="KAJ6777832.1"/>
    </source>
</evidence>
<dbReference type="AlphaFoldDB" id="A0A9Q0X2R9"/>